<dbReference type="EMBL" id="VOSK01000051">
    <property type="protein sequence ID" value="MPR26474.1"/>
    <property type="molecule type" value="Genomic_DNA"/>
</dbReference>
<comment type="caution">
    <text evidence="1">The sequence shown here is derived from an EMBL/GenBank/DDBJ whole genome shotgun (WGS) entry which is preliminary data.</text>
</comment>
<name>A0A5N7MK07_9HYPH</name>
<gene>
    <name evidence="1" type="ORF">FS320_14910</name>
</gene>
<dbReference type="Proteomes" id="UP000403266">
    <property type="component" value="Unassembled WGS sequence"/>
</dbReference>
<dbReference type="AlphaFoldDB" id="A0A5N7MK07"/>
<evidence type="ECO:0000313" key="1">
    <source>
        <dbReference type="EMBL" id="MPR26474.1"/>
    </source>
</evidence>
<reference evidence="1 2" key="1">
    <citation type="journal article" date="2019" name="Syst. Appl. Microbiol.">
        <title>Microvirga tunisiensis sp. nov., a root nodule symbiotic bacterium isolated from Lupinus micranthus and L. luteus grown in Northern Tunisia.</title>
        <authorList>
            <person name="Msaddak A."/>
            <person name="Rejili M."/>
            <person name="Duran D."/>
            <person name="Mars M."/>
            <person name="Palacios J.M."/>
            <person name="Ruiz-Argueso T."/>
            <person name="Rey L."/>
            <person name="Imperial J."/>
        </authorList>
    </citation>
    <scope>NUCLEOTIDE SEQUENCE [LARGE SCALE GENOMIC DNA]</scope>
    <source>
        <strain evidence="1 2">Lmie10</strain>
    </source>
</reference>
<accession>A0A5N7MK07</accession>
<dbReference type="OrthoDB" id="8021051at2"/>
<sequence length="147" mass="15868">MIDLDASYDPEASLYAAGATFGMIGRLALNDQLDVLPPEALVAATQDAVGDLEYALENLPQQELVTALGILFEPTSEQGEFAFDFEVTTTSLKQEFIEFVALNALNDAIDFGEADDVPLDTGFPMSGVSEYQLTFNAVTRDLDFASV</sequence>
<organism evidence="1 2">
    <name type="scientific">Microvirga tunisiensis</name>
    <dbReference type="NCBI Taxonomy" id="2108360"/>
    <lineage>
        <taxon>Bacteria</taxon>
        <taxon>Pseudomonadati</taxon>
        <taxon>Pseudomonadota</taxon>
        <taxon>Alphaproteobacteria</taxon>
        <taxon>Hyphomicrobiales</taxon>
        <taxon>Methylobacteriaceae</taxon>
        <taxon>Microvirga</taxon>
    </lineage>
</organism>
<evidence type="ECO:0000313" key="2">
    <source>
        <dbReference type="Proteomes" id="UP000403266"/>
    </source>
</evidence>
<keyword evidence="2" id="KW-1185">Reference proteome</keyword>
<dbReference type="RefSeq" id="WP_152712648.1">
    <property type="nucleotide sequence ID" value="NZ_VOSJ01000051.1"/>
</dbReference>
<proteinExistence type="predicted"/>
<protein>
    <submittedName>
        <fullName evidence="1">Uncharacterized protein</fullName>
    </submittedName>
</protein>